<keyword evidence="2" id="KW-0333">Golgi apparatus</keyword>
<keyword evidence="4" id="KW-0472">Membrane</keyword>
<protein>
    <submittedName>
        <fullName evidence="5">GPP34 family phosphoprotein</fullName>
    </submittedName>
</protein>
<name>A0AAU8J3K6_9ACTN</name>
<proteinExistence type="predicted"/>
<evidence type="ECO:0000256" key="2">
    <source>
        <dbReference type="ARBA" id="ARBA00023034"/>
    </source>
</evidence>
<sequence>MPKGSPALPARLLLLAYDTGKDRVSGAPDLALAVRAGALAELAARGLVHEIDGVVTPVPDARADDPVLDQLLELITESRPRSWRRTITHKARVTRDTVRRRLVADGYLAAERHRVLGLFPGTRYTLRRAGYVEALRMQARTALTGPAAPEAVHPDQAALLVLAAAGHFRGLLSARERRRHADRLTALAAHAGPAVPEIRRALEAAVKSAEAARAADGGGG</sequence>
<evidence type="ECO:0000256" key="3">
    <source>
        <dbReference type="ARBA" id="ARBA00023121"/>
    </source>
</evidence>
<keyword evidence="3" id="KW-0446">Lipid-binding</keyword>
<dbReference type="GO" id="GO:0012505">
    <property type="term" value="C:endomembrane system"/>
    <property type="evidence" value="ECO:0007669"/>
    <property type="project" value="UniProtKB-ARBA"/>
</dbReference>
<dbReference type="InterPro" id="IPR008628">
    <property type="entry name" value="GPP34-like"/>
</dbReference>
<dbReference type="GO" id="GO:0005737">
    <property type="term" value="C:cytoplasm"/>
    <property type="evidence" value="ECO:0007669"/>
    <property type="project" value="UniProtKB-ARBA"/>
</dbReference>
<evidence type="ECO:0000256" key="4">
    <source>
        <dbReference type="ARBA" id="ARBA00023136"/>
    </source>
</evidence>
<gene>
    <name evidence="5" type="ORF">ABII15_32895</name>
</gene>
<accession>A0AAU8J3K6</accession>
<dbReference type="KEGG" id="stac:ABII15_32895"/>
<evidence type="ECO:0000313" key="5">
    <source>
        <dbReference type="EMBL" id="XCJ74480.1"/>
    </source>
</evidence>
<dbReference type="Pfam" id="PF05719">
    <property type="entry name" value="GPP34"/>
    <property type="match status" value="1"/>
</dbReference>
<evidence type="ECO:0000256" key="1">
    <source>
        <dbReference type="ARBA" id="ARBA00004255"/>
    </source>
</evidence>
<organism evidence="5">
    <name type="scientific">Streptomyces tabacisoli</name>
    <dbReference type="NCBI Taxonomy" id="3156398"/>
    <lineage>
        <taxon>Bacteria</taxon>
        <taxon>Bacillati</taxon>
        <taxon>Actinomycetota</taxon>
        <taxon>Actinomycetes</taxon>
        <taxon>Kitasatosporales</taxon>
        <taxon>Streptomycetaceae</taxon>
        <taxon>Streptomyces</taxon>
    </lineage>
</organism>
<dbReference type="EMBL" id="CP159534">
    <property type="protein sequence ID" value="XCJ74480.1"/>
    <property type="molecule type" value="Genomic_DNA"/>
</dbReference>
<dbReference type="InterPro" id="IPR038261">
    <property type="entry name" value="GPP34-like_sf"/>
</dbReference>
<dbReference type="Gene3D" id="1.10.3630.10">
    <property type="entry name" value="yeast vps74-n-term truncation variant domain like"/>
    <property type="match status" value="1"/>
</dbReference>
<dbReference type="GO" id="GO:0070273">
    <property type="term" value="F:phosphatidylinositol-4-phosphate binding"/>
    <property type="evidence" value="ECO:0007669"/>
    <property type="project" value="InterPro"/>
</dbReference>
<dbReference type="AlphaFoldDB" id="A0AAU8J3K6"/>
<comment type="subcellular location">
    <subcellularLocation>
        <location evidence="1">Golgi apparatus membrane</location>
        <topology evidence="1">Peripheral membrane protein</topology>
        <orientation evidence="1">Cytoplasmic side</orientation>
    </subcellularLocation>
</comment>
<dbReference type="RefSeq" id="WP_353945923.1">
    <property type="nucleotide sequence ID" value="NZ_CP159534.1"/>
</dbReference>
<reference evidence="5" key="1">
    <citation type="submission" date="2024-06" db="EMBL/GenBank/DDBJ databases">
        <title>Streptomyces sp. strain HUAS MG91 genome sequences.</title>
        <authorList>
            <person name="Mo P."/>
        </authorList>
    </citation>
    <scope>NUCLEOTIDE SEQUENCE</scope>
    <source>
        <strain evidence="5">HUAS MG91</strain>
    </source>
</reference>